<proteinExistence type="predicted"/>
<comment type="caution">
    <text evidence="2">The sequence shown here is derived from an EMBL/GenBank/DDBJ whole genome shotgun (WGS) entry which is preliminary data.</text>
</comment>
<organism evidence="2 3">
    <name type="scientific">Carnobacterium antarcticum</name>
    <dbReference type="NCBI Taxonomy" id="2126436"/>
    <lineage>
        <taxon>Bacteria</taxon>
        <taxon>Bacillati</taxon>
        <taxon>Bacillota</taxon>
        <taxon>Bacilli</taxon>
        <taxon>Lactobacillales</taxon>
        <taxon>Carnobacteriaceae</taxon>
        <taxon>Carnobacterium</taxon>
    </lineage>
</organism>
<dbReference type="RefSeq" id="WP_058919724.1">
    <property type="nucleotide sequence ID" value="NZ_JBHSQC010000023.1"/>
</dbReference>
<gene>
    <name evidence="2" type="ORF">ACFSBK_09575</name>
</gene>
<evidence type="ECO:0000313" key="3">
    <source>
        <dbReference type="Proteomes" id="UP001597285"/>
    </source>
</evidence>
<reference evidence="3" key="1">
    <citation type="journal article" date="2019" name="Int. J. Syst. Evol. Microbiol.">
        <title>The Global Catalogue of Microorganisms (GCM) 10K type strain sequencing project: providing services to taxonomists for standard genome sequencing and annotation.</title>
        <authorList>
            <consortium name="The Broad Institute Genomics Platform"/>
            <consortium name="The Broad Institute Genome Sequencing Center for Infectious Disease"/>
            <person name="Wu L."/>
            <person name="Ma J."/>
        </authorList>
    </citation>
    <scope>NUCLEOTIDE SEQUENCE [LARGE SCALE GENOMIC DNA]</scope>
    <source>
        <strain evidence="3">KCTC 42143</strain>
    </source>
</reference>
<dbReference type="InterPro" id="IPR015947">
    <property type="entry name" value="PUA-like_sf"/>
</dbReference>
<dbReference type="InterPro" id="IPR007374">
    <property type="entry name" value="ASCH_domain"/>
</dbReference>
<sequence>MKAKQMWNNFIQLHPEYQDSAYSAWSYGAIPDQLAELTLKNIKTATTSAYELYALEDEPLPQVNELSIILDSNDNAICMTKTTKVYVVPLNEVSAEHAFKEGEGDRTLTYWRKEHIDFFTKIYQETNLRFSENIPVVCEEFEMIYN</sequence>
<dbReference type="PIRSF" id="PIRSF021320">
    <property type="entry name" value="DUF984"/>
    <property type="match status" value="1"/>
</dbReference>
<accession>A0ABW4NQ42</accession>
<dbReference type="PANTHER" id="PTHR39203:SF1">
    <property type="entry name" value="CYTOPLASMIC PROTEIN"/>
    <property type="match status" value="1"/>
</dbReference>
<dbReference type="SUPFAM" id="SSF88697">
    <property type="entry name" value="PUA domain-like"/>
    <property type="match status" value="1"/>
</dbReference>
<dbReference type="EMBL" id="JBHUFF010000017">
    <property type="protein sequence ID" value="MFD1800095.1"/>
    <property type="molecule type" value="Genomic_DNA"/>
</dbReference>
<feature type="domain" description="ASCH" evidence="1">
    <location>
        <begin position="25"/>
        <end position="145"/>
    </location>
</feature>
<dbReference type="PANTHER" id="PTHR39203">
    <property type="entry name" value="CYTOPLASMIC PROTEIN-RELATED"/>
    <property type="match status" value="1"/>
</dbReference>
<dbReference type="InterPro" id="IPR009326">
    <property type="entry name" value="DUF984"/>
</dbReference>
<dbReference type="CDD" id="cd06553">
    <property type="entry name" value="ASCH_Ef3133_like"/>
    <property type="match status" value="1"/>
</dbReference>
<dbReference type="Pfam" id="PF04266">
    <property type="entry name" value="ASCH"/>
    <property type="match status" value="1"/>
</dbReference>
<protein>
    <submittedName>
        <fullName evidence="2">ASCH domain-containing protein</fullName>
    </submittedName>
</protein>
<dbReference type="Proteomes" id="UP001597285">
    <property type="component" value="Unassembled WGS sequence"/>
</dbReference>
<keyword evidence="3" id="KW-1185">Reference proteome</keyword>
<dbReference type="Gene3D" id="3.10.400.10">
    <property type="entry name" value="Sulfate adenylyltransferase"/>
    <property type="match status" value="1"/>
</dbReference>
<evidence type="ECO:0000259" key="1">
    <source>
        <dbReference type="SMART" id="SM01022"/>
    </source>
</evidence>
<name>A0ABW4NQ42_9LACT</name>
<evidence type="ECO:0000313" key="2">
    <source>
        <dbReference type="EMBL" id="MFD1800095.1"/>
    </source>
</evidence>
<dbReference type="SMART" id="SM01022">
    <property type="entry name" value="ASCH"/>
    <property type="match status" value="1"/>
</dbReference>